<keyword evidence="3" id="KW-0067">ATP-binding</keyword>
<dbReference type="Pfam" id="PF00069">
    <property type="entry name" value="Pkinase"/>
    <property type="match status" value="1"/>
</dbReference>
<feature type="domain" description="KEN" evidence="5">
    <location>
        <begin position="205"/>
        <end position="292"/>
    </location>
</feature>
<dbReference type="PROSITE" id="PS51392">
    <property type="entry name" value="KEN"/>
    <property type="match status" value="1"/>
</dbReference>
<organism evidence="6 7">
    <name type="scientific">Ichthyophthirius multifiliis</name>
    <name type="common">White spot disease agent</name>
    <name type="synonym">Ich</name>
    <dbReference type="NCBI Taxonomy" id="5932"/>
    <lineage>
        <taxon>Eukaryota</taxon>
        <taxon>Sar</taxon>
        <taxon>Alveolata</taxon>
        <taxon>Ciliophora</taxon>
        <taxon>Intramacronucleata</taxon>
        <taxon>Oligohymenophorea</taxon>
        <taxon>Hymenostomatida</taxon>
        <taxon>Ophryoglenina</taxon>
        <taxon>Ichthyophthirius</taxon>
    </lineage>
</organism>
<feature type="domain" description="Protein kinase" evidence="4">
    <location>
        <begin position="1"/>
        <end position="202"/>
    </location>
</feature>
<dbReference type="PANTHER" id="PTHR13954:SF6">
    <property type="entry name" value="NON-SPECIFIC SERINE_THREONINE PROTEIN KINASE"/>
    <property type="match status" value="1"/>
</dbReference>
<dbReference type="PROSITE" id="PS50011">
    <property type="entry name" value="PROTEIN_KINASE_DOM"/>
    <property type="match status" value="1"/>
</dbReference>
<dbReference type="GO" id="GO:0006397">
    <property type="term" value="P:mRNA processing"/>
    <property type="evidence" value="ECO:0007669"/>
    <property type="project" value="InterPro"/>
</dbReference>
<accession>G0QWP3</accession>
<evidence type="ECO:0008006" key="8">
    <source>
        <dbReference type="Google" id="ProtNLM"/>
    </source>
</evidence>
<evidence type="ECO:0000259" key="4">
    <source>
        <dbReference type="PROSITE" id="PS50011"/>
    </source>
</evidence>
<dbReference type="Gene3D" id="1.10.510.10">
    <property type="entry name" value="Transferase(Phosphotransferase) domain 1"/>
    <property type="match status" value="2"/>
</dbReference>
<dbReference type="GeneID" id="14906471"/>
<dbReference type="InterPro" id="IPR010513">
    <property type="entry name" value="KEN_dom"/>
</dbReference>
<evidence type="ECO:0000256" key="3">
    <source>
        <dbReference type="ARBA" id="ARBA00022840"/>
    </source>
</evidence>
<dbReference type="OrthoDB" id="63989at2759"/>
<dbReference type="EMBL" id="GL984007">
    <property type="protein sequence ID" value="EGR30358.1"/>
    <property type="molecule type" value="Genomic_DNA"/>
</dbReference>
<dbReference type="Gene3D" id="1.20.1440.180">
    <property type="entry name" value="KEN domain"/>
    <property type="match status" value="1"/>
</dbReference>
<evidence type="ECO:0000313" key="7">
    <source>
        <dbReference type="Proteomes" id="UP000008983"/>
    </source>
</evidence>
<dbReference type="RefSeq" id="XP_004031945.1">
    <property type="nucleotide sequence ID" value="XM_004031897.1"/>
</dbReference>
<dbReference type="Pfam" id="PF06479">
    <property type="entry name" value="Ribonuc_2-5A"/>
    <property type="match status" value="1"/>
</dbReference>
<dbReference type="GO" id="GO:0051082">
    <property type="term" value="F:unfolded protein binding"/>
    <property type="evidence" value="ECO:0007669"/>
    <property type="project" value="TreeGrafter"/>
</dbReference>
<evidence type="ECO:0000256" key="2">
    <source>
        <dbReference type="ARBA" id="ARBA00022741"/>
    </source>
</evidence>
<dbReference type="InterPro" id="IPR008271">
    <property type="entry name" value="Ser/Thr_kinase_AS"/>
</dbReference>
<dbReference type="GO" id="GO:1990604">
    <property type="term" value="C:IRE1-TRAF2-ASK1 complex"/>
    <property type="evidence" value="ECO:0007669"/>
    <property type="project" value="TreeGrafter"/>
</dbReference>
<dbReference type="OMA" id="DYTRVWD"/>
<dbReference type="GO" id="GO:0005524">
    <property type="term" value="F:ATP binding"/>
    <property type="evidence" value="ECO:0007669"/>
    <property type="project" value="UniProtKB-KW"/>
</dbReference>
<dbReference type="Proteomes" id="UP000008983">
    <property type="component" value="Unassembled WGS sequence"/>
</dbReference>
<dbReference type="AlphaFoldDB" id="G0QWP3"/>
<dbReference type="InterPro" id="IPR011009">
    <property type="entry name" value="Kinase-like_dom_sf"/>
</dbReference>
<dbReference type="InterPro" id="IPR000719">
    <property type="entry name" value="Prot_kinase_dom"/>
</dbReference>
<dbReference type="GO" id="GO:0004521">
    <property type="term" value="F:RNA endonuclease activity"/>
    <property type="evidence" value="ECO:0007669"/>
    <property type="project" value="InterPro"/>
</dbReference>
<keyword evidence="7" id="KW-1185">Reference proteome</keyword>
<dbReference type="InterPro" id="IPR045133">
    <property type="entry name" value="IRE1/2-like"/>
</dbReference>
<dbReference type="SUPFAM" id="SSF56112">
    <property type="entry name" value="Protein kinase-like (PK-like)"/>
    <property type="match status" value="1"/>
</dbReference>
<dbReference type="GO" id="GO:0004674">
    <property type="term" value="F:protein serine/threonine kinase activity"/>
    <property type="evidence" value="ECO:0007669"/>
    <property type="project" value="InterPro"/>
</dbReference>
<dbReference type="InterPro" id="IPR038357">
    <property type="entry name" value="KEN_sf"/>
</dbReference>
<protein>
    <recommendedName>
        <fullName evidence="8">Protein kinase domain protein</fullName>
    </recommendedName>
</protein>
<evidence type="ECO:0000256" key="1">
    <source>
        <dbReference type="ARBA" id="ARBA00022729"/>
    </source>
</evidence>
<proteinExistence type="predicted"/>
<evidence type="ECO:0000259" key="5">
    <source>
        <dbReference type="PROSITE" id="PS51392"/>
    </source>
</evidence>
<dbReference type="GO" id="GO:0036498">
    <property type="term" value="P:IRE1-mediated unfolded protein response"/>
    <property type="evidence" value="ECO:0007669"/>
    <property type="project" value="TreeGrafter"/>
</dbReference>
<gene>
    <name evidence="6" type="ORF">IMG5_134010</name>
</gene>
<dbReference type="eggNOG" id="KOG1027">
    <property type="taxonomic scope" value="Eukaryota"/>
</dbReference>
<name>G0QWP3_ICHMU</name>
<dbReference type="PANTHER" id="PTHR13954">
    <property type="entry name" value="IRE1-RELATED"/>
    <property type="match status" value="1"/>
</dbReference>
<dbReference type="STRING" id="857967.G0QWP3"/>
<keyword evidence="1" id="KW-0732">Signal</keyword>
<keyword evidence="2" id="KW-0547">Nucleotide-binding</keyword>
<sequence length="292" mass="34479">MKKQVLQIDKNKVLGYGAQGTVVFSGFFQQREIAIKQILKVNKDLADKNNLKKLFIDCLEGLKYLHQQGVLHRDLKPENVLLSVNNEVKLADFGLSKFIENQNVYFTNDIGTWGWRPIEQINNQQLSYKSDVFSLGCVFFYLYNQGLHPFGQVNEREMNIQKNRFNLDNVDDECFKDLITNMIQQNDIQRYSVQESMDHPYFWNVVRKIAFIQEFSDYIETYDQDQKISLLLEEKAQLEKVSFKQWDKQVDISILSHPKFNKKYNFNSIKDLIRALSDLLKRTILLINLSRR</sequence>
<dbReference type="InParanoid" id="G0QWP3"/>
<reference evidence="6 7" key="1">
    <citation type="submission" date="2011-07" db="EMBL/GenBank/DDBJ databases">
        <authorList>
            <person name="Coyne R."/>
            <person name="Brami D."/>
            <person name="Johnson J."/>
            <person name="Hostetler J."/>
            <person name="Hannick L."/>
            <person name="Clark T."/>
            <person name="Cassidy-Hanley D."/>
            <person name="Inman J."/>
        </authorList>
    </citation>
    <scope>NUCLEOTIDE SEQUENCE [LARGE SCALE GENOMIC DNA]</scope>
    <source>
        <strain evidence="6 7">G5</strain>
    </source>
</reference>
<dbReference type="SMART" id="SM00220">
    <property type="entry name" value="S_TKc"/>
    <property type="match status" value="1"/>
</dbReference>
<evidence type="ECO:0000313" key="6">
    <source>
        <dbReference type="EMBL" id="EGR30358.1"/>
    </source>
</evidence>
<dbReference type="PROSITE" id="PS00108">
    <property type="entry name" value="PROTEIN_KINASE_ST"/>
    <property type="match status" value="1"/>
</dbReference>